<dbReference type="OrthoDB" id="6691870at2"/>
<dbReference type="AlphaFoldDB" id="A0A4Y7XER7"/>
<reference evidence="2 3" key="1">
    <citation type="submission" date="2019-03" db="EMBL/GenBank/DDBJ databases">
        <title>Alkanindiges illinoisensis: a potential pathogenic isolated from ascites of a gastric cancer patient with abdominal metastasis.</title>
        <authorList>
            <person name="Hu X."/>
            <person name="Yang B."/>
            <person name="Yan X."/>
            <person name="Lin L."/>
            <person name="Zhao H."/>
            <person name="Zhou F."/>
            <person name="Su B."/>
            <person name="Chen J."/>
            <person name="Rui Y."/>
            <person name="Wang Q."/>
            <person name="Zheng L."/>
        </authorList>
    </citation>
    <scope>NUCLEOTIDE SEQUENCE [LARGE SCALE GENOMIC DNA]</scope>
    <source>
        <strain evidence="2 3">NFYY 23406</strain>
    </source>
</reference>
<feature type="chain" id="PRO_5021200042" evidence="1">
    <location>
        <begin position="25"/>
        <end position="112"/>
    </location>
</feature>
<organism evidence="2 3">
    <name type="scientific">Alkanindiges illinoisensis</name>
    <dbReference type="NCBI Taxonomy" id="197183"/>
    <lineage>
        <taxon>Bacteria</taxon>
        <taxon>Pseudomonadati</taxon>
        <taxon>Pseudomonadota</taxon>
        <taxon>Gammaproteobacteria</taxon>
        <taxon>Moraxellales</taxon>
        <taxon>Moraxellaceae</taxon>
        <taxon>Alkanindiges</taxon>
    </lineage>
</organism>
<protein>
    <submittedName>
        <fullName evidence="2">Uncharacterized protein</fullName>
    </submittedName>
</protein>
<dbReference type="STRING" id="1120977.GCA_000619845_01066"/>
<comment type="caution">
    <text evidence="2">The sequence shown here is derived from an EMBL/GenBank/DDBJ whole genome shotgun (WGS) entry which is preliminary data.</text>
</comment>
<dbReference type="EMBL" id="SNTY01000015">
    <property type="protein sequence ID" value="TEU28630.1"/>
    <property type="molecule type" value="Genomic_DNA"/>
</dbReference>
<keyword evidence="3" id="KW-1185">Reference proteome</keyword>
<evidence type="ECO:0000313" key="2">
    <source>
        <dbReference type="EMBL" id="TEU28630.1"/>
    </source>
</evidence>
<sequence>MLNQFVKAIALMIALNLFTHVANAAAPGHYYLNGITEVGSELLLNPDGHYQAVLMYGTVDLESSGIWQQSGNLIELQSSETQQTVFKGLKLLLQQDKLYPQEAPLSTGYYQK</sequence>
<evidence type="ECO:0000313" key="3">
    <source>
        <dbReference type="Proteomes" id="UP000297834"/>
    </source>
</evidence>
<evidence type="ECO:0000256" key="1">
    <source>
        <dbReference type="SAM" id="SignalP"/>
    </source>
</evidence>
<keyword evidence="1" id="KW-0732">Signal</keyword>
<dbReference type="Proteomes" id="UP000297834">
    <property type="component" value="Unassembled WGS sequence"/>
</dbReference>
<feature type="signal peptide" evidence="1">
    <location>
        <begin position="1"/>
        <end position="24"/>
    </location>
</feature>
<name>A0A4Y7XER7_9GAMM</name>
<accession>A0A4Y7XER7</accession>
<proteinExistence type="predicted"/>
<dbReference type="RefSeq" id="WP_134243890.1">
    <property type="nucleotide sequence ID" value="NZ_SNTY01000015.1"/>
</dbReference>
<gene>
    <name evidence="2" type="ORF">E2B99_05125</name>
</gene>